<dbReference type="RefSeq" id="WP_105040729.1">
    <property type="nucleotide sequence ID" value="NZ_PPSL01000006.1"/>
</dbReference>
<protein>
    <submittedName>
        <fullName evidence="1">Uncharacterized protein</fullName>
    </submittedName>
</protein>
<dbReference type="OrthoDB" id="9939201at2"/>
<comment type="caution">
    <text evidence="1">The sequence shown here is derived from an EMBL/GenBank/DDBJ whole genome shotgun (WGS) entry which is preliminary data.</text>
</comment>
<dbReference type="EMBL" id="PPSL01000006">
    <property type="protein sequence ID" value="PQJ09278.1"/>
    <property type="molecule type" value="Genomic_DNA"/>
</dbReference>
<proteinExistence type="predicted"/>
<keyword evidence="2" id="KW-1185">Reference proteome</keyword>
<accession>A0A2S7SRD6</accession>
<evidence type="ECO:0000313" key="2">
    <source>
        <dbReference type="Proteomes" id="UP000239872"/>
    </source>
</evidence>
<dbReference type="Proteomes" id="UP000239872">
    <property type="component" value="Unassembled WGS sequence"/>
</dbReference>
<sequence>MLYIIQDKQKSLSQFSEYIAGNNKARSYYNKGMIADSYDAAELFSRAATQQLELNLKMFYGCLDTFRQQYNSSAHNPEYSTALTVNWEDFASEVAKQVYGIIDLKDTALKFIHRYNKAKNRWFLTVQICEITTTVPDAQKPNEYELNCMDIYFDIADTNSIEITDTRLLAGSVYDRYCPSYFSNIYYNRQHVDTALNAHSVIMAWIEFAYLFDHNWYDNSDRTNTSLFEICINAVASQLDMDDDDDALVPYPHCISAHLKYNGVDCLDNDDVVAGNFYNRAGDLNTICPPRCGVYAWPRNLSHALPTHP</sequence>
<gene>
    <name evidence="1" type="ORF">CJD36_018690</name>
</gene>
<evidence type="ECO:0000313" key="1">
    <source>
        <dbReference type="EMBL" id="PQJ09278.1"/>
    </source>
</evidence>
<reference evidence="1 2" key="1">
    <citation type="submission" date="2018-01" db="EMBL/GenBank/DDBJ databases">
        <title>A novel member of the phylum Bacteroidetes isolated from glacier ice.</title>
        <authorList>
            <person name="Liu Q."/>
            <person name="Xin Y.-H."/>
        </authorList>
    </citation>
    <scope>NUCLEOTIDE SEQUENCE [LARGE SCALE GENOMIC DNA]</scope>
    <source>
        <strain evidence="1 2">RB1R16</strain>
    </source>
</reference>
<organism evidence="1 2">
    <name type="scientific">Flavipsychrobacter stenotrophus</name>
    <dbReference type="NCBI Taxonomy" id="2077091"/>
    <lineage>
        <taxon>Bacteria</taxon>
        <taxon>Pseudomonadati</taxon>
        <taxon>Bacteroidota</taxon>
        <taxon>Chitinophagia</taxon>
        <taxon>Chitinophagales</taxon>
        <taxon>Chitinophagaceae</taxon>
        <taxon>Flavipsychrobacter</taxon>
    </lineage>
</organism>
<name>A0A2S7SRD6_9BACT</name>
<dbReference type="AlphaFoldDB" id="A0A2S7SRD6"/>